<evidence type="ECO:0000313" key="2">
    <source>
        <dbReference type="EMBL" id="GMI15575.1"/>
    </source>
</evidence>
<feature type="chain" id="PRO_5040820105" evidence="1">
    <location>
        <begin position="21"/>
        <end position="277"/>
    </location>
</feature>
<dbReference type="OrthoDB" id="191493at2759"/>
<comment type="caution">
    <text evidence="2">The sequence shown here is derived from an EMBL/GenBank/DDBJ whole genome shotgun (WGS) entry which is preliminary data.</text>
</comment>
<evidence type="ECO:0000313" key="3">
    <source>
        <dbReference type="Proteomes" id="UP001165122"/>
    </source>
</evidence>
<organism evidence="2 3">
    <name type="scientific">Triparma laevis f. longispina</name>
    <dbReference type="NCBI Taxonomy" id="1714387"/>
    <lineage>
        <taxon>Eukaryota</taxon>
        <taxon>Sar</taxon>
        <taxon>Stramenopiles</taxon>
        <taxon>Ochrophyta</taxon>
        <taxon>Bolidophyceae</taxon>
        <taxon>Parmales</taxon>
        <taxon>Triparmaceae</taxon>
        <taxon>Triparma</taxon>
    </lineage>
</organism>
<reference evidence="3" key="1">
    <citation type="journal article" date="2023" name="Commun. Biol.">
        <title>Genome analysis of Parmales, the sister group of diatoms, reveals the evolutionary specialization of diatoms from phago-mixotrophs to photoautotrophs.</title>
        <authorList>
            <person name="Ban H."/>
            <person name="Sato S."/>
            <person name="Yoshikawa S."/>
            <person name="Yamada K."/>
            <person name="Nakamura Y."/>
            <person name="Ichinomiya M."/>
            <person name="Sato N."/>
            <person name="Blanc-Mathieu R."/>
            <person name="Endo H."/>
            <person name="Kuwata A."/>
            <person name="Ogata H."/>
        </authorList>
    </citation>
    <scope>NUCLEOTIDE SEQUENCE [LARGE SCALE GENOMIC DNA]</scope>
    <source>
        <strain evidence="3">NIES 3700</strain>
    </source>
</reference>
<dbReference type="AlphaFoldDB" id="A0A9W7KY74"/>
<evidence type="ECO:0000256" key="1">
    <source>
        <dbReference type="SAM" id="SignalP"/>
    </source>
</evidence>
<sequence>MHRFPLLSFLFLAYLLNVGAFIRLSFSSSFTPNPTQFILYNEPPSNNEGGIFGGIMKSLTNAFEPDKTLKPVDGQKKKQRVTTSASIPAESLVGTSWEVQWFLTGVAEKDFSSDLYGSRIDISNAKVFDQTLMAMLPEQSQVSSIINFKENGVCTSEPSEFTTGVPGEWKIVYESGVNRLRFSVENLGFRKVTSVQGSLQNVFGGADNSETKSTRSIPEGKVFCDLEVTFGGNVGTIEISEKGLVRAEVEFGLLKTGRLLPCGRVDLACFDEDDCPV</sequence>
<accession>A0A9W7KY74</accession>
<name>A0A9W7KY74_9STRA</name>
<keyword evidence="3" id="KW-1185">Reference proteome</keyword>
<proteinExistence type="predicted"/>
<feature type="signal peptide" evidence="1">
    <location>
        <begin position="1"/>
        <end position="20"/>
    </location>
</feature>
<dbReference type="Proteomes" id="UP001165122">
    <property type="component" value="Unassembled WGS sequence"/>
</dbReference>
<dbReference type="EMBL" id="BRXW01000234">
    <property type="protein sequence ID" value="GMI15575.1"/>
    <property type="molecule type" value="Genomic_DNA"/>
</dbReference>
<keyword evidence="1" id="KW-0732">Signal</keyword>
<gene>
    <name evidence="2" type="ORF">TrLO_g14940</name>
</gene>
<protein>
    <submittedName>
        <fullName evidence="2">Uncharacterized protein</fullName>
    </submittedName>
</protein>